<dbReference type="InterPro" id="IPR021508">
    <property type="entry name" value="Gp17-like"/>
</dbReference>
<sequence length="129" mass="13329">MSYTLSLALQQALFTRLTTTDGLSLPVHDALPSGTVPPLYIAIGPEDVESLATPDGPITLHQVKISVIATGGGFGTAKGIAAQIITALTAPLELPAGHASAPLFQAATAKSTTGADRRIDLTFRIRLEP</sequence>
<accession>A0A1W6NYP5</accession>
<name>A0A1W6NYP5_9RHOB</name>
<evidence type="ECO:0000313" key="1">
    <source>
        <dbReference type="EMBL" id="ARO14273.1"/>
    </source>
</evidence>
<evidence type="ECO:0000313" key="2">
    <source>
        <dbReference type="Proteomes" id="UP000242447"/>
    </source>
</evidence>
<dbReference type="AlphaFoldDB" id="A0A1W6NYP5"/>
<dbReference type="RefSeq" id="WP_085785847.1">
    <property type="nucleotide sequence ID" value="NZ_CP019937.1"/>
</dbReference>
<dbReference type="EMBL" id="CP019937">
    <property type="protein sequence ID" value="ARO14273.1"/>
    <property type="molecule type" value="Genomic_DNA"/>
</dbReference>
<dbReference type="InterPro" id="IPR053745">
    <property type="entry name" value="Viral_Tail_Comp_sf"/>
</dbReference>
<evidence type="ECO:0008006" key="3">
    <source>
        <dbReference type="Google" id="ProtNLM"/>
    </source>
</evidence>
<proteinExistence type="predicted"/>
<protein>
    <recommendedName>
        <fullName evidence="3">DUF3168 domain-containing protein</fullName>
    </recommendedName>
</protein>
<dbReference type="Gene3D" id="3.30.2000.30">
    <property type="match status" value="1"/>
</dbReference>
<organism evidence="1 2">
    <name type="scientific">Ketogulonicigenium robustum</name>
    <dbReference type="NCBI Taxonomy" id="92947"/>
    <lineage>
        <taxon>Bacteria</taxon>
        <taxon>Pseudomonadati</taxon>
        <taxon>Pseudomonadota</taxon>
        <taxon>Alphaproteobacteria</taxon>
        <taxon>Rhodobacterales</taxon>
        <taxon>Roseobacteraceae</taxon>
        <taxon>Ketogulonicigenium</taxon>
    </lineage>
</organism>
<dbReference type="STRING" id="92947.BVG79_00921"/>
<dbReference type="Pfam" id="PF11367">
    <property type="entry name" value="Tail_completion_gp17"/>
    <property type="match status" value="1"/>
</dbReference>
<dbReference type="OrthoDB" id="7644395at2"/>
<dbReference type="KEGG" id="kro:BVG79_00921"/>
<keyword evidence="2" id="KW-1185">Reference proteome</keyword>
<dbReference type="Proteomes" id="UP000242447">
    <property type="component" value="Chromosome"/>
</dbReference>
<reference evidence="1 2" key="1">
    <citation type="submission" date="2017-02" db="EMBL/GenBank/DDBJ databases">
        <title>Ketogulonicigenium robustum SPU B003 Genome sequencing and assembly.</title>
        <authorList>
            <person name="Li Y."/>
            <person name="Liu L."/>
            <person name="Wang C."/>
            <person name="Zhang M."/>
            <person name="Zhang T."/>
            <person name="Zhang Y."/>
        </authorList>
    </citation>
    <scope>NUCLEOTIDE SEQUENCE [LARGE SCALE GENOMIC DNA]</scope>
    <source>
        <strain evidence="1 2">SPU_B003</strain>
    </source>
</reference>
<gene>
    <name evidence="1" type="ORF">BVG79_00921</name>
</gene>